<evidence type="ECO:0000313" key="1">
    <source>
        <dbReference type="EMBL" id="KKL19120.1"/>
    </source>
</evidence>
<name>A0A0F9BBM9_9ZZZZ</name>
<gene>
    <name evidence="1" type="ORF">LCGC14_2468670</name>
</gene>
<proteinExistence type="predicted"/>
<organism evidence="1">
    <name type="scientific">marine sediment metagenome</name>
    <dbReference type="NCBI Taxonomy" id="412755"/>
    <lineage>
        <taxon>unclassified sequences</taxon>
        <taxon>metagenomes</taxon>
        <taxon>ecological metagenomes</taxon>
    </lineage>
</organism>
<dbReference type="EMBL" id="LAZR01038604">
    <property type="protein sequence ID" value="KKL19120.1"/>
    <property type="molecule type" value="Genomic_DNA"/>
</dbReference>
<accession>A0A0F9BBM9</accession>
<protein>
    <submittedName>
        <fullName evidence="1">Uncharacterized protein</fullName>
    </submittedName>
</protein>
<comment type="caution">
    <text evidence="1">The sequence shown here is derived from an EMBL/GenBank/DDBJ whole genome shotgun (WGS) entry which is preliminary data.</text>
</comment>
<reference evidence="1" key="1">
    <citation type="journal article" date="2015" name="Nature">
        <title>Complex archaea that bridge the gap between prokaryotes and eukaryotes.</title>
        <authorList>
            <person name="Spang A."/>
            <person name="Saw J.H."/>
            <person name="Jorgensen S.L."/>
            <person name="Zaremba-Niedzwiedzka K."/>
            <person name="Martijn J."/>
            <person name="Lind A.E."/>
            <person name="van Eijk R."/>
            <person name="Schleper C."/>
            <person name="Guy L."/>
            <person name="Ettema T.J."/>
        </authorList>
    </citation>
    <scope>NUCLEOTIDE SEQUENCE</scope>
</reference>
<dbReference type="AlphaFoldDB" id="A0A0F9BBM9"/>
<sequence length="98" mass="11450">MQLLERTNVGWERRWCYNFHRGPDTLEFHVCRERFGGHRYAIHQMRRFEVLGRPTYGLKLFGFANTLRDAEQYIARRIGQIIEALARAGNHSSALTGG</sequence>